<dbReference type="EMBL" id="JARWAM010000001">
    <property type="protein sequence ID" value="MDR5903733.1"/>
    <property type="molecule type" value="Genomic_DNA"/>
</dbReference>
<feature type="signal peptide" evidence="1">
    <location>
        <begin position="1"/>
        <end position="28"/>
    </location>
</feature>
<dbReference type="InterPro" id="IPR016088">
    <property type="entry name" value="Chalcone_isomerase_3-sand"/>
</dbReference>
<dbReference type="RefSeq" id="WP_309715455.1">
    <property type="nucleotide sequence ID" value="NZ_JARWAM010000001.1"/>
</dbReference>
<sequence length="193" mass="21597">MRPAFRFRLATGLLSLCLFAGLATSAQAEQRVEVRGVEFDTRLDDNGIRYALLGSGVFRYLVWNAYAGAYYQEASASAPAPLSDVPKRLELEYFHAIDAEDFADATRESLQERLDAEAFSQLATAIDDFNRTYRDVTPGDRYVLSWDGSELRLALNGEPLYRGDDLALANALFGIWLGSDPLRRDFRDALLGR</sequence>
<keyword evidence="1" id="KW-0732">Signal</keyword>
<evidence type="ECO:0000313" key="3">
    <source>
        <dbReference type="EMBL" id="MDR5903733.1"/>
    </source>
</evidence>
<dbReference type="SUPFAM" id="SSF54626">
    <property type="entry name" value="Chalcone isomerase"/>
    <property type="match status" value="1"/>
</dbReference>
<proteinExistence type="predicted"/>
<dbReference type="GO" id="GO:0016853">
    <property type="term" value="F:isomerase activity"/>
    <property type="evidence" value="ECO:0007669"/>
    <property type="project" value="UniProtKB-KW"/>
</dbReference>
<feature type="domain" description="Chalcone isomerase" evidence="2">
    <location>
        <begin position="32"/>
        <end position="192"/>
    </location>
</feature>
<keyword evidence="3" id="KW-0413">Isomerase</keyword>
<protein>
    <submittedName>
        <fullName evidence="3">Chalcone isomerase family protein</fullName>
    </submittedName>
</protein>
<gene>
    <name evidence="3" type="ORF">QC821_00430</name>
</gene>
<comment type="caution">
    <text evidence="3">The sequence shown here is derived from an EMBL/GenBank/DDBJ whole genome shotgun (WGS) entry which is preliminary data.</text>
</comment>
<evidence type="ECO:0000313" key="4">
    <source>
        <dbReference type="Proteomes" id="UP001251374"/>
    </source>
</evidence>
<accession>A0ABU1H8F0</accession>
<reference evidence="3 4" key="1">
    <citation type="submission" date="2023-04" db="EMBL/GenBank/DDBJ databases">
        <title>A long-awaited taxogenomic arrangement of the family Halomonadaceae.</title>
        <authorList>
            <person name="De La Haba R."/>
            <person name="Chuvochina M."/>
            <person name="Wittouck S."/>
            <person name="Arahal D.R."/>
            <person name="Sanchez-Porro C."/>
            <person name="Hugenholtz P."/>
            <person name="Ventosa A."/>
        </authorList>
    </citation>
    <scope>NUCLEOTIDE SEQUENCE [LARGE SCALE GENOMIC DNA]</scope>
    <source>
        <strain evidence="3 4">DSM 26770</strain>
    </source>
</reference>
<name>A0ABU1H8F0_9GAMM</name>
<evidence type="ECO:0000259" key="2">
    <source>
        <dbReference type="Pfam" id="PF16036"/>
    </source>
</evidence>
<dbReference type="Proteomes" id="UP001251374">
    <property type="component" value="Unassembled WGS sequence"/>
</dbReference>
<organism evidence="3 4">
    <name type="scientific">Franzmannia qiaohouensis</name>
    <dbReference type="NCBI Taxonomy" id="1329370"/>
    <lineage>
        <taxon>Bacteria</taxon>
        <taxon>Pseudomonadati</taxon>
        <taxon>Pseudomonadota</taxon>
        <taxon>Gammaproteobacteria</taxon>
        <taxon>Oceanospirillales</taxon>
        <taxon>Halomonadaceae</taxon>
        <taxon>Franzmannia</taxon>
    </lineage>
</organism>
<dbReference type="Pfam" id="PF16036">
    <property type="entry name" value="Chalcone_3"/>
    <property type="match status" value="1"/>
</dbReference>
<evidence type="ECO:0000256" key="1">
    <source>
        <dbReference type="SAM" id="SignalP"/>
    </source>
</evidence>
<dbReference type="InterPro" id="IPR016087">
    <property type="entry name" value="Chalcone_isomerase"/>
</dbReference>
<dbReference type="Gene3D" id="3.50.70.10">
    <property type="match status" value="1"/>
</dbReference>
<feature type="chain" id="PRO_5046392269" evidence="1">
    <location>
        <begin position="29"/>
        <end position="193"/>
    </location>
</feature>
<dbReference type="InterPro" id="IPR036298">
    <property type="entry name" value="Chalcone_isomerase_sf"/>
</dbReference>
<keyword evidence="4" id="KW-1185">Reference proteome</keyword>